<dbReference type="Gene3D" id="1.20.1250.20">
    <property type="entry name" value="MFS general substrate transporter like domains"/>
    <property type="match status" value="1"/>
</dbReference>
<organism evidence="7 8">
    <name type="scientific">Bodo saltans</name>
    <name type="common">Flagellated protozoan</name>
    <dbReference type="NCBI Taxonomy" id="75058"/>
    <lineage>
        <taxon>Eukaryota</taxon>
        <taxon>Discoba</taxon>
        <taxon>Euglenozoa</taxon>
        <taxon>Kinetoplastea</taxon>
        <taxon>Metakinetoplastina</taxon>
        <taxon>Eubodonida</taxon>
        <taxon>Bodonidae</taxon>
        <taxon>Bodo</taxon>
    </lineage>
</organism>
<dbReference type="SUPFAM" id="SSF103473">
    <property type="entry name" value="MFS general substrate transporter"/>
    <property type="match status" value="1"/>
</dbReference>
<evidence type="ECO:0000256" key="4">
    <source>
        <dbReference type="ARBA" id="ARBA00023136"/>
    </source>
</evidence>
<accession>A0A0S4IUA0</accession>
<dbReference type="Pfam" id="PF07690">
    <property type="entry name" value="MFS_1"/>
    <property type="match status" value="1"/>
</dbReference>
<dbReference type="AlphaFoldDB" id="A0A0S4IUA0"/>
<dbReference type="Proteomes" id="UP000051952">
    <property type="component" value="Unassembled WGS sequence"/>
</dbReference>
<feature type="transmembrane region" description="Helical" evidence="6">
    <location>
        <begin position="336"/>
        <end position="358"/>
    </location>
</feature>
<feature type="transmembrane region" description="Helical" evidence="6">
    <location>
        <begin position="133"/>
        <end position="150"/>
    </location>
</feature>
<keyword evidence="4 6" id="KW-0472">Membrane</keyword>
<dbReference type="InterPro" id="IPR011701">
    <property type="entry name" value="MFS"/>
</dbReference>
<comment type="subcellular location">
    <subcellularLocation>
        <location evidence="1">Membrane</location>
        <topology evidence="1">Multi-pass membrane protein</topology>
    </subcellularLocation>
</comment>
<feature type="region of interest" description="Disordered" evidence="5">
    <location>
        <begin position="491"/>
        <end position="510"/>
    </location>
</feature>
<dbReference type="EMBL" id="CYKH01000447">
    <property type="protein sequence ID" value="CUF91561.1"/>
    <property type="molecule type" value="Genomic_DNA"/>
</dbReference>
<evidence type="ECO:0000313" key="8">
    <source>
        <dbReference type="Proteomes" id="UP000051952"/>
    </source>
</evidence>
<feature type="compositionally biased region" description="Acidic residues" evidence="5">
    <location>
        <begin position="491"/>
        <end position="500"/>
    </location>
</feature>
<feature type="transmembrane region" description="Helical" evidence="6">
    <location>
        <begin position="393"/>
        <end position="416"/>
    </location>
</feature>
<feature type="region of interest" description="Disordered" evidence="5">
    <location>
        <begin position="1"/>
        <end position="32"/>
    </location>
</feature>
<evidence type="ECO:0000256" key="3">
    <source>
        <dbReference type="ARBA" id="ARBA00022989"/>
    </source>
</evidence>
<sequence>MNNDEGEQDFLVQRRLSDERQNEDCASPKADASRHARAVIEDEAVDLIKQDMEANGTFLQKYKFLMIVGLWVFLSNLQGLNTPFLTKVKSDQLGGDQRAGEIQSIVACVGASVGMFTATVYGQLVDTLGRRPFFILGSFVVAINSAMVAFLRDHIIVSIIFSAFAGLVQQSYINASIADVYSTKMRMTAMSILIAVSSFCGVLIIVTTFLDEQICSYLAFGSSVLMIIVSLFIPETLTIAQERRAEVERRLLNDSIFRRQHPDALEPSAAPTENDQSISRIKCENPFAAMTHLVKSKVMLGAVTIFFFYMMAQVGTGDVYMFYLAERISFTEKDNAYVIVESALLQPLVLMVFLPIALKFISPVMIILFSLAMLIAELVTIATLWALWPVFAIGVPLVALTLLLQPVLTGIVQNAGNERDQGRRMTGLQAFTDFADALGPLLFGLMFGKLDKALVFLPFVICAGLVVIPVIISLRLNKWMKDEADARVIEEVDESQEEPTEGVRGYNSVA</sequence>
<reference evidence="8" key="1">
    <citation type="submission" date="2015-09" db="EMBL/GenBank/DDBJ databases">
        <authorList>
            <consortium name="Pathogen Informatics"/>
        </authorList>
    </citation>
    <scope>NUCLEOTIDE SEQUENCE [LARGE SCALE GENOMIC DNA]</scope>
    <source>
        <strain evidence="8">Lake Konstanz</strain>
    </source>
</reference>
<dbReference type="VEuPathDB" id="TriTrypDB:BSAL_67145"/>
<dbReference type="PANTHER" id="PTHR23507:SF1">
    <property type="entry name" value="FI18259P1-RELATED"/>
    <property type="match status" value="1"/>
</dbReference>
<feature type="transmembrane region" description="Helical" evidence="6">
    <location>
        <begin position="298"/>
        <end position="316"/>
    </location>
</feature>
<feature type="transmembrane region" description="Helical" evidence="6">
    <location>
        <begin position="453"/>
        <end position="472"/>
    </location>
</feature>
<protein>
    <submittedName>
        <fullName evidence="7">MFS transporter, putative</fullName>
    </submittedName>
</protein>
<evidence type="ECO:0000313" key="7">
    <source>
        <dbReference type="EMBL" id="CUF91561.1"/>
    </source>
</evidence>
<evidence type="ECO:0000256" key="5">
    <source>
        <dbReference type="SAM" id="MobiDB-lite"/>
    </source>
</evidence>
<evidence type="ECO:0000256" key="2">
    <source>
        <dbReference type="ARBA" id="ARBA00022692"/>
    </source>
</evidence>
<keyword evidence="8" id="KW-1185">Reference proteome</keyword>
<evidence type="ECO:0000256" key="6">
    <source>
        <dbReference type="SAM" id="Phobius"/>
    </source>
</evidence>
<dbReference type="GO" id="GO:0022857">
    <property type="term" value="F:transmembrane transporter activity"/>
    <property type="evidence" value="ECO:0007669"/>
    <property type="project" value="InterPro"/>
</dbReference>
<keyword evidence="2 6" id="KW-0812">Transmembrane</keyword>
<gene>
    <name evidence="7" type="ORF">BSAL_67145</name>
</gene>
<dbReference type="PANTHER" id="PTHR23507">
    <property type="entry name" value="ZGC:174356"/>
    <property type="match status" value="1"/>
</dbReference>
<feature type="transmembrane region" description="Helical" evidence="6">
    <location>
        <begin position="187"/>
        <end position="210"/>
    </location>
</feature>
<feature type="transmembrane region" description="Helical" evidence="6">
    <location>
        <begin position="64"/>
        <end position="82"/>
    </location>
</feature>
<dbReference type="GO" id="GO:0016020">
    <property type="term" value="C:membrane"/>
    <property type="evidence" value="ECO:0007669"/>
    <property type="project" value="UniProtKB-SubCell"/>
</dbReference>
<proteinExistence type="predicted"/>
<feature type="transmembrane region" description="Helical" evidence="6">
    <location>
        <begin position="102"/>
        <end position="121"/>
    </location>
</feature>
<keyword evidence="3 6" id="KW-1133">Transmembrane helix</keyword>
<dbReference type="OMA" id="NEDCASP"/>
<feature type="transmembrane region" description="Helical" evidence="6">
    <location>
        <begin position="216"/>
        <end position="234"/>
    </location>
</feature>
<feature type="transmembrane region" description="Helical" evidence="6">
    <location>
        <begin position="365"/>
        <end position="387"/>
    </location>
</feature>
<feature type="transmembrane region" description="Helical" evidence="6">
    <location>
        <begin position="428"/>
        <end position="447"/>
    </location>
</feature>
<feature type="transmembrane region" description="Helical" evidence="6">
    <location>
        <begin position="156"/>
        <end position="175"/>
    </location>
</feature>
<name>A0A0S4IUA0_BODSA</name>
<evidence type="ECO:0000256" key="1">
    <source>
        <dbReference type="ARBA" id="ARBA00004141"/>
    </source>
</evidence>
<dbReference type="InterPro" id="IPR036259">
    <property type="entry name" value="MFS_trans_sf"/>
</dbReference>